<evidence type="ECO:0000256" key="5">
    <source>
        <dbReference type="ARBA" id="ARBA00022516"/>
    </source>
</evidence>
<keyword evidence="7 19" id="KW-0812">Transmembrane</keyword>
<evidence type="ECO:0000256" key="3">
    <source>
        <dbReference type="ARBA" id="ARBA00005074"/>
    </source>
</evidence>
<gene>
    <name evidence="20" type="ORF">ONE63_006928</name>
</gene>
<accession>A0AAV7XR86</accession>
<evidence type="ECO:0000256" key="1">
    <source>
        <dbReference type="ARBA" id="ARBA00004141"/>
    </source>
</evidence>
<organism evidence="20 21">
    <name type="scientific">Megalurothrips usitatus</name>
    <name type="common">bean blossom thrips</name>
    <dbReference type="NCBI Taxonomy" id="439358"/>
    <lineage>
        <taxon>Eukaryota</taxon>
        <taxon>Metazoa</taxon>
        <taxon>Ecdysozoa</taxon>
        <taxon>Arthropoda</taxon>
        <taxon>Hexapoda</taxon>
        <taxon>Insecta</taxon>
        <taxon>Pterygota</taxon>
        <taxon>Neoptera</taxon>
        <taxon>Paraneoptera</taxon>
        <taxon>Thysanoptera</taxon>
        <taxon>Terebrantia</taxon>
        <taxon>Thripoidea</taxon>
        <taxon>Thripidae</taxon>
        <taxon>Megalurothrips</taxon>
    </lineage>
</organism>
<dbReference type="Proteomes" id="UP001075354">
    <property type="component" value="Chromosome 4"/>
</dbReference>
<dbReference type="GO" id="GO:0047184">
    <property type="term" value="F:1-acylglycerophosphocholine O-acyltransferase activity"/>
    <property type="evidence" value="ECO:0007669"/>
    <property type="project" value="UniProtKB-EC"/>
</dbReference>
<keyword evidence="21" id="KW-1185">Reference proteome</keyword>
<evidence type="ECO:0000256" key="6">
    <source>
        <dbReference type="ARBA" id="ARBA00022679"/>
    </source>
</evidence>
<dbReference type="PANTHER" id="PTHR13906">
    <property type="entry name" value="PORCUPINE"/>
    <property type="match status" value="1"/>
</dbReference>
<keyword evidence="9 19" id="KW-1133">Transmembrane helix</keyword>
<dbReference type="AlphaFoldDB" id="A0AAV7XR86"/>
<evidence type="ECO:0000256" key="11">
    <source>
        <dbReference type="ARBA" id="ARBA00023136"/>
    </source>
</evidence>
<feature type="transmembrane region" description="Helical" evidence="19">
    <location>
        <begin position="405"/>
        <end position="428"/>
    </location>
</feature>
<dbReference type="GO" id="GO:0071617">
    <property type="term" value="F:lysophospholipid acyltransferase activity"/>
    <property type="evidence" value="ECO:0007669"/>
    <property type="project" value="TreeGrafter"/>
</dbReference>
<evidence type="ECO:0000313" key="20">
    <source>
        <dbReference type="EMBL" id="KAJ1528522.1"/>
    </source>
</evidence>
<evidence type="ECO:0000256" key="13">
    <source>
        <dbReference type="ARBA" id="ARBA00023264"/>
    </source>
</evidence>
<dbReference type="EC" id="2.3.1.23" evidence="16"/>
<evidence type="ECO:0000256" key="17">
    <source>
        <dbReference type="ARBA" id="ARBA00038923"/>
    </source>
</evidence>
<evidence type="ECO:0000256" key="12">
    <source>
        <dbReference type="ARBA" id="ARBA00023209"/>
    </source>
</evidence>
<evidence type="ECO:0000256" key="16">
    <source>
        <dbReference type="ARBA" id="ARBA00026120"/>
    </source>
</evidence>
<feature type="transmembrane region" description="Helical" evidence="19">
    <location>
        <begin position="84"/>
        <end position="104"/>
    </location>
</feature>
<keyword evidence="6" id="KW-0808">Transferase</keyword>
<comment type="pathway">
    <text evidence="3">Lipid metabolism; phospholipid metabolism.</text>
</comment>
<protein>
    <recommendedName>
        <fullName evidence="18">Lysophospholipid acyltransferase 5</fullName>
        <ecNumber evidence="16">2.3.1.23</ecNumber>
        <ecNumber evidence="17">2.3.1.n6</ecNumber>
    </recommendedName>
</protein>
<reference evidence="20" key="1">
    <citation type="submission" date="2022-12" db="EMBL/GenBank/DDBJ databases">
        <title>Chromosome-level genome assembly of the bean flower thrips Megalurothrips usitatus.</title>
        <authorList>
            <person name="Ma L."/>
            <person name="Liu Q."/>
            <person name="Li H."/>
            <person name="Cai W."/>
        </authorList>
    </citation>
    <scope>NUCLEOTIDE SEQUENCE</scope>
    <source>
        <strain evidence="20">Cailab_2022a</strain>
    </source>
</reference>
<keyword evidence="11 19" id="KW-0472">Membrane</keyword>
<evidence type="ECO:0000256" key="7">
    <source>
        <dbReference type="ARBA" id="ARBA00022692"/>
    </source>
</evidence>
<comment type="pathway">
    <text evidence="15">Phospholipid metabolism.</text>
</comment>
<evidence type="ECO:0000256" key="14">
    <source>
        <dbReference type="ARBA" id="ARBA00023315"/>
    </source>
</evidence>
<dbReference type="PANTHER" id="PTHR13906:SF14">
    <property type="entry name" value="LYSOPHOSPHOLIPID ACYLTRANSFERASE 5"/>
    <property type="match status" value="1"/>
</dbReference>
<evidence type="ECO:0000256" key="18">
    <source>
        <dbReference type="ARBA" id="ARBA00039721"/>
    </source>
</evidence>
<evidence type="ECO:0000256" key="19">
    <source>
        <dbReference type="SAM" id="Phobius"/>
    </source>
</evidence>
<dbReference type="GO" id="GO:0005783">
    <property type="term" value="C:endoplasmic reticulum"/>
    <property type="evidence" value="ECO:0007669"/>
    <property type="project" value="UniProtKB-SubCell"/>
</dbReference>
<keyword evidence="14" id="KW-0012">Acyltransferase</keyword>
<evidence type="ECO:0000313" key="21">
    <source>
        <dbReference type="Proteomes" id="UP001075354"/>
    </source>
</evidence>
<evidence type="ECO:0000256" key="4">
    <source>
        <dbReference type="ARBA" id="ARBA00010323"/>
    </source>
</evidence>
<name>A0AAV7XR86_9NEOP</name>
<feature type="transmembrane region" description="Helical" evidence="19">
    <location>
        <begin position="346"/>
        <end position="368"/>
    </location>
</feature>
<comment type="subcellular location">
    <subcellularLocation>
        <location evidence="2">Endoplasmic reticulum</location>
    </subcellularLocation>
    <subcellularLocation>
        <location evidence="1">Membrane</location>
        <topology evidence="1">Multi-pass membrane protein</topology>
    </subcellularLocation>
</comment>
<evidence type="ECO:0000256" key="9">
    <source>
        <dbReference type="ARBA" id="ARBA00022989"/>
    </source>
</evidence>
<keyword evidence="13" id="KW-1208">Phospholipid metabolism</keyword>
<feature type="transmembrane region" description="Helical" evidence="19">
    <location>
        <begin position="56"/>
        <end position="78"/>
    </location>
</feature>
<evidence type="ECO:0000256" key="10">
    <source>
        <dbReference type="ARBA" id="ARBA00023098"/>
    </source>
</evidence>
<keyword evidence="12" id="KW-0594">Phospholipid biosynthesis</keyword>
<dbReference type="InterPro" id="IPR004299">
    <property type="entry name" value="MBOAT_fam"/>
</dbReference>
<proteinExistence type="inferred from homology"/>
<dbReference type="GO" id="GO:0006656">
    <property type="term" value="P:phosphatidylcholine biosynthetic process"/>
    <property type="evidence" value="ECO:0007669"/>
    <property type="project" value="TreeGrafter"/>
</dbReference>
<feature type="transmembrane region" description="Helical" evidence="19">
    <location>
        <begin position="267"/>
        <end position="288"/>
    </location>
</feature>
<comment type="caution">
    <text evidence="20">The sequence shown here is derived from an EMBL/GenBank/DDBJ whole genome shotgun (WGS) entry which is preliminary data.</text>
</comment>
<evidence type="ECO:0000256" key="2">
    <source>
        <dbReference type="ARBA" id="ARBA00004240"/>
    </source>
</evidence>
<dbReference type="InterPro" id="IPR049941">
    <property type="entry name" value="LPLAT_7/PORCN-like"/>
</dbReference>
<dbReference type="Pfam" id="PF03062">
    <property type="entry name" value="MBOAT"/>
    <property type="match status" value="1"/>
</dbReference>
<dbReference type="EC" id="2.3.1.n6" evidence="17"/>
<keyword evidence="5" id="KW-0444">Lipid biosynthesis</keyword>
<dbReference type="GO" id="GO:0016020">
    <property type="term" value="C:membrane"/>
    <property type="evidence" value="ECO:0007669"/>
    <property type="project" value="UniProtKB-SubCell"/>
</dbReference>
<evidence type="ECO:0000256" key="8">
    <source>
        <dbReference type="ARBA" id="ARBA00022824"/>
    </source>
</evidence>
<keyword evidence="10" id="KW-0443">Lipid metabolism</keyword>
<comment type="similarity">
    <text evidence="4">Belongs to the membrane-bound acyltransferase family.</text>
</comment>
<dbReference type="GO" id="GO:0030258">
    <property type="term" value="P:lipid modification"/>
    <property type="evidence" value="ECO:0007669"/>
    <property type="project" value="TreeGrafter"/>
</dbReference>
<feature type="transmembrane region" description="Helical" evidence="19">
    <location>
        <begin position="25"/>
        <end position="44"/>
    </location>
</feature>
<dbReference type="EMBL" id="JAPTSV010000004">
    <property type="protein sequence ID" value="KAJ1528522.1"/>
    <property type="molecule type" value="Genomic_DNA"/>
</dbReference>
<sequence length="489" mass="55273">MSAPDTSGASYLTSLADTLGASEHALRLLISILLGYPIVLYHRNFLYARSPQQQHLLFTVTGFLVAYFCYGWDIVHLIATVSGVYFILLAFGGTFLGSILTLIFTMSYLMYGYFVTSTDVYDIKWTMPHCVLTLRLTGVAIDMYDGAQKQETLSSENKKSALQERPSVLALFGHSFFPSAFLVGPQFHMKRYLDLVAGKLIPSTSATVLPDCTRPALIRFGTGVLYLCGYQVLTIWVPDMYPDSESFMEQGIIMKHFMLGLWGRTTLYKYISCWLITEGVCILSGITYNGKDDKNVTKWDGCANVRLSVFEGCTKFNHYIIAFNTNTNHWISQYVYKRLKFLNSKVASQLGALGFLAIWHGFHSGYYVCFFNEFIVMLMEKEVETLLARNEKAAAFLSSPLVSPFIWVILKLYTFVFMGFCLVPFVLLSFNRYWAVYKGPQAFSTEKCPSGLSIVKHCFECDLALPNFNVIVVTGWYSNDKIIMVCALQ</sequence>
<evidence type="ECO:0000256" key="15">
    <source>
        <dbReference type="ARBA" id="ARBA00025707"/>
    </source>
</evidence>
<keyword evidence="8" id="KW-0256">Endoplasmic reticulum</keyword>